<name>A0A8J5CY64_ZINOF</name>
<dbReference type="Proteomes" id="UP000734854">
    <property type="component" value="Unassembled WGS sequence"/>
</dbReference>
<comment type="caution">
    <text evidence="2">The sequence shown here is derived from an EMBL/GenBank/DDBJ whole genome shotgun (WGS) entry which is preliminary data.</text>
</comment>
<keyword evidence="3" id="KW-1185">Reference proteome</keyword>
<gene>
    <name evidence="2" type="ORF">ZIOFF_068425</name>
</gene>
<evidence type="ECO:0000256" key="1">
    <source>
        <dbReference type="SAM" id="MobiDB-lite"/>
    </source>
</evidence>
<protein>
    <submittedName>
        <fullName evidence="2">Uncharacterized protein</fullName>
    </submittedName>
</protein>
<sequence>MSASPEFNRPPPSPGLLLPPIPLPVIMVSPLPSNNVEEECRTPTSAESRLPPVIDSCPPPPPRKKTRCAAPHKRRLSTKLVTVGAEEMEQLTSFIIASKADRFFHRAKTRATLLLPRRRPHRAPLFLARKTFDEKLGHWYFVVVATVLALFCRRDVVLAAPVFLVLAPRRCDAGSALWFRRSCPCLCAVISPKLGRSSCPSPSRCWICVVVPPKLSLPLRCCSAETRHILAPLAISLRHCSRCRPHATKPLSVNSDNWRHIQPDKFYSYRYQCSAVLATGGASVHRKHLGLAKLDSMAYLFANVSSSLEVPRFIKGT</sequence>
<organism evidence="2 3">
    <name type="scientific">Zingiber officinale</name>
    <name type="common">Ginger</name>
    <name type="synonym">Amomum zingiber</name>
    <dbReference type="NCBI Taxonomy" id="94328"/>
    <lineage>
        <taxon>Eukaryota</taxon>
        <taxon>Viridiplantae</taxon>
        <taxon>Streptophyta</taxon>
        <taxon>Embryophyta</taxon>
        <taxon>Tracheophyta</taxon>
        <taxon>Spermatophyta</taxon>
        <taxon>Magnoliopsida</taxon>
        <taxon>Liliopsida</taxon>
        <taxon>Zingiberales</taxon>
        <taxon>Zingiberaceae</taxon>
        <taxon>Zingiber</taxon>
    </lineage>
</organism>
<accession>A0A8J5CY64</accession>
<dbReference type="AlphaFoldDB" id="A0A8J5CY64"/>
<proteinExistence type="predicted"/>
<feature type="region of interest" description="Disordered" evidence="1">
    <location>
        <begin position="36"/>
        <end position="67"/>
    </location>
</feature>
<evidence type="ECO:0000313" key="2">
    <source>
        <dbReference type="EMBL" id="KAG6474488.1"/>
    </source>
</evidence>
<dbReference type="EMBL" id="JACMSC010000019">
    <property type="protein sequence ID" value="KAG6474488.1"/>
    <property type="molecule type" value="Genomic_DNA"/>
</dbReference>
<evidence type="ECO:0000313" key="3">
    <source>
        <dbReference type="Proteomes" id="UP000734854"/>
    </source>
</evidence>
<reference evidence="2 3" key="1">
    <citation type="submission" date="2020-08" db="EMBL/GenBank/DDBJ databases">
        <title>Plant Genome Project.</title>
        <authorList>
            <person name="Zhang R.-G."/>
        </authorList>
    </citation>
    <scope>NUCLEOTIDE SEQUENCE [LARGE SCALE GENOMIC DNA]</scope>
    <source>
        <tissue evidence="2">Rhizome</tissue>
    </source>
</reference>